<comment type="caution">
    <text evidence="2">The sequence shown here is derived from an EMBL/GenBank/DDBJ whole genome shotgun (WGS) entry which is preliminary data.</text>
</comment>
<protein>
    <submittedName>
        <fullName evidence="2">Uncharacterized protein</fullName>
    </submittedName>
</protein>
<evidence type="ECO:0000313" key="2">
    <source>
        <dbReference type="EMBL" id="KAL2652134.1"/>
    </source>
</evidence>
<reference evidence="2 3" key="1">
    <citation type="submission" date="2024-09" db="EMBL/GenBank/DDBJ databases">
        <title>Chromosome-scale assembly of Riccia fluitans.</title>
        <authorList>
            <person name="Paukszto L."/>
            <person name="Sawicki J."/>
            <person name="Karawczyk K."/>
            <person name="Piernik-Szablinska J."/>
            <person name="Szczecinska M."/>
            <person name="Mazdziarz M."/>
        </authorList>
    </citation>
    <scope>NUCLEOTIDE SEQUENCE [LARGE SCALE GENOMIC DNA]</scope>
    <source>
        <strain evidence="2">Rf_01</strain>
        <tissue evidence="2">Aerial parts of the thallus</tissue>
    </source>
</reference>
<organism evidence="2 3">
    <name type="scientific">Riccia fluitans</name>
    <dbReference type="NCBI Taxonomy" id="41844"/>
    <lineage>
        <taxon>Eukaryota</taxon>
        <taxon>Viridiplantae</taxon>
        <taxon>Streptophyta</taxon>
        <taxon>Embryophyta</taxon>
        <taxon>Marchantiophyta</taxon>
        <taxon>Marchantiopsida</taxon>
        <taxon>Marchantiidae</taxon>
        <taxon>Marchantiales</taxon>
        <taxon>Ricciaceae</taxon>
        <taxon>Riccia</taxon>
    </lineage>
</organism>
<name>A0ABD1ZPJ3_9MARC</name>
<proteinExistence type="predicted"/>
<sequence length="82" mass="8727">MQRSLTQPARPGCTDVTLAQPNQGPRRPSGCAVAFGPQLQARPCGMQPSGHNFRPGSTVTHPSRTAVQAVSMLNRHPAIGRQ</sequence>
<dbReference type="EMBL" id="JBHFFA010000001">
    <property type="protein sequence ID" value="KAL2652134.1"/>
    <property type="molecule type" value="Genomic_DNA"/>
</dbReference>
<evidence type="ECO:0000313" key="3">
    <source>
        <dbReference type="Proteomes" id="UP001605036"/>
    </source>
</evidence>
<accession>A0ABD1ZPJ3</accession>
<dbReference type="AlphaFoldDB" id="A0ABD1ZPJ3"/>
<keyword evidence="3" id="KW-1185">Reference proteome</keyword>
<feature type="region of interest" description="Disordered" evidence="1">
    <location>
        <begin position="1"/>
        <end position="29"/>
    </location>
</feature>
<gene>
    <name evidence="2" type="ORF">R1flu_020262</name>
</gene>
<dbReference type="Proteomes" id="UP001605036">
    <property type="component" value="Unassembled WGS sequence"/>
</dbReference>
<evidence type="ECO:0000256" key="1">
    <source>
        <dbReference type="SAM" id="MobiDB-lite"/>
    </source>
</evidence>